<dbReference type="Proteomes" id="UP000799537">
    <property type="component" value="Unassembled WGS sequence"/>
</dbReference>
<organism evidence="1 2">
    <name type="scientific">Zasmidium cellare ATCC 36951</name>
    <dbReference type="NCBI Taxonomy" id="1080233"/>
    <lineage>
        <taxon>Eukaryota</taxon>
        <taxon>Fungi</taxon>
        <taxon>Dikarya</taxon>
        <taxon>Ascomycota</taxon>
        <taxon>Pezizomycotina</taxon>
        <taxon>Dothideomycetes</taxon>
        <taxon>Dothideomycetidae</taxon>
        <taxon>Mycosphaerellales</taxon>
        <taxon>Mycosphaerellaceae</taxon>
        <taxon>Zasmidium</taxon>
    </lineage>
</organism>
<dbReference type="EMBL" id="ML993615">
    <property type="protein sequence ID" value="KAF2162030.1"/>
    <property type="molecule type" value="Genomic_DNA"/>
</dbReference>
<keyword evidence="2" id="KW-1185">Reference proteome</keyword>
<protein>
    <recommendedName>
        <fullName evidence="3">Glycoside hydrolase family 127 protein</fullName>
    </recommendedName>
</protein>
<sequence length="654" mass="74632">MSSHRHRLVPFTHEQYPLGSLRPLGWIEREIQLSAKGLGGHLFSFYRFVHRSTWLGGDWEYTALNEAAPYWYNYIVPLAYNIDETSSAKLRTRIMDQANHFLHYTLEHQAQDGWLGPETTKQTRGIWARCLLLQGLINHALADASQHERIMAAILRFVRLVHSMLSDKLAGYLPGDDDVFDPQWFGVVRAHELPLNLQWLYDAVNSERDRRMISEIMEMLWEGAKRVDRAWTDFFKEDRFPKKPPVRHGDGRATKMQHGVNVAQDILPNYIGCTHPNHSGVRPHKPCQWYSNFLGRRQVPSQATNVHFADKLELAAFNAFPAGVSEDWWSHQYITQINQPWACELQPKDGEKTPFYDVCRYAHVYGLEPEFPCCTVNHPTAFPKLAMNTFVSAKDDSKDMILHAVLVAGQLRLPDRTITCETTYPFDPLVLNYTITSTKDFTLAVRVPGWCKDKPTVIFHSRSTTVDDATAGQLRIDVPTATDFRIQVFLRAEVQIHTRDDGTVNVYRGPLLYAYPIDFRQTTRMPRDCKDQVSDCREVDSNSKEAYMTKVRDHDLLPTGHWGIAIDISQPIRVSEREMECPGSSEMSVWSSGTKATHLEVTAQEINWPVENGTAMDPSKIDANALAQGPTFVTKLVPYACAKLHIAQFPVLHG</sequence>
<dbReference type="RefSeq" id="XP_033662919.1">
    <property type="nucleotide sequence ID" value="XM_033813927.1"/>
</dbReference>
<dbReference type="GeneID" id="54567199"/>
<evidence type="ECO:0008006" key="3">
    <source>
        <dbReference type="Google" id="ProtNLM"/>
    </source>
</evidence>
<accession>A0A6A6C747</accession>
<dbReference type="AlphaFoldDB" id="A0A6A6C747"/>
<evidence type="ECO:0000313" key="1">
    <source>
        <dbReference type="EMBL" id="KAF2162030.1"/>
    </source>
</evidence>
<name>A0A6A6C747_ZASCE</name>
<proteinExistence type="predicted"/>
<gene>
    <name evidence="1" type="ORF">M409DRAFT_58492</name>
</gene>
<reference evidence="1" key="1">
    <citation type="journal article" date="2020" name="Stud. Mycol.">
        <title>101 Dothideomycetes genomes: a test case for predicting lifestyles and emergence of pathogens.</title>
        <authorList>
            <person name="Haridas S."/>
            <person name="Albert R."/>
            <person name="Binder M."/>
            <person name="Bloem J."/>
            <person name="Labutti K."/>
            <person name="Salamov A."/>
            <person name="Andreopoulos B."/>
            <person name="Baker S."/>
            <person name="Barry K."/>
            <person name="Bills G."/>
            <person name="Bluhm B."/>
            <person name="Cannon C."/>
            <person name="Castanera R."/>
            <person name="Culley D."/>
            <person name="Daum C."/>
            <person name="Ezra D."/>
            <person name="Gonzalez J."/>
            <person name="Henrissat B."/>
            <person name="Kuo A."/>
            <person name="Liang C."/>
            <person name="Lipzen A."/>
            <person name="Lutzoni F."/>
            <person name="Magnuson J."/>
            <person name="Mondo S."/>
            <person name="Nolan M."/>
            <person name="Ohm R."/>
            <person name="Pangilinan J."/>
            <person name="Park H.-J."/>
            <person name="Ramirez L."/>
            <person name="Alfaro M."/>
            <person name="Sun H."/>
            <person name="Tritt A."/>
            <person name="Yoshinaga Y."/>
            <person name="Zwiers L.-H."/>
            <person name="Turgeon B."/>
            <person name="Goodwin S."/>
            <person name="Spatafora J."/>
            <person name="Crous P."/>
            <person name="Grigoriev I."/>
        </authorList>
    </citation>
    <scope>NUCLEOTIDE SEQUENCE</scope>
    <source>
        <strain evidence="1">ATCC 36951</strain>
    </source>
</reference>
<evidence type="ECO:0000313" key="2">
    <source>
        <dbReference type="Proteomes" id="UP000799537"/>
    </source>
</evidence>
<dbReference type="OrthoDB" id="5358475at2759"/>